<protein>
    <recommendedName>
        <fullName evidence="3">RRM domain-containing protein</fullName>
    </recommendedName>
</protein>
<keyword evidence="1" id="KW-0694">RNA-binding</keyword>
<dbReference type="AlphaFoldDB" id="A0A067NLY4"/>
<dbReference type="CDD" id="cd00590">
    <property type="entry name" value="RRM_SF"/>
    <property type="match status" value="1"/>
</dbReference>
<evidence type="ECO:0000313" key="5">
    <source>
        <dbReference type="Proteomes" id="UP000027073"/>
    </source>
</evidence>
<dbReference type="Proteomes" id="UP000027073">
    <property type="component" value="Unassembled WGS sequence"/>
</dbReference>
<dbReference type="Gene3D" id="3.30.70.330">
    <property type="match status" value="1"/>
</dbReference>
<dbReference type="GO" id="GO:0003723">
    <property type="term" value="F:RNA binding"/>
    <property type="evidence" value="ECO:0007669"/>
    <property type="project" value="UniProtKB-UniRule"/>
</dbReference>
<dbReference type="InParanoid" id="A0A067NLY4"/>
<dbReference type="SMART" id="SM00360">
    <property type="entry name" value="RRM"/>
    <property type="match status" value="1"/>
</dbReference>
<dbReference type="OrthoDB" id="4726at2759"/>
<name>A0A067NLY4_PLEO1</name>
<reference evidence="5" key="1">
    <citation type="journal article" date="2014" name="Proc. Natl. Acad. Sci. U.S.A.">
        <title>Extensive sampling of basidiomycete genomes demonstrates inadequacy of the white-rot/brown-rot paradigm for wood decay fungi.</title>
        <authorList>
            <person name="Riley R."/>
            <person name="Salamov A.A."/>
            <person name="Brown D.W."/>
            <person name="Nagy L.G."/>
            <person name="Floudas D."/>
            <person name="Held B.W."/>
            <person name="Levasseur A."/>
            <person name="Lombard V."/>
            <person name="Morin E."/>
            <person name="Otillar R."/>
            <person name="Lindquist E.A."/>
            <person name="Sun H."/>
            <person name="LaButti K.M."/>
            <person name="Schmutz J."/>
            <person name="Jabbour D."/>
            <person name="Luo H."/>
            <person name="Baker S.E."/>
            <person name="Pisabarro A.G."/>
            <person name="Walton J.D."/>
            <person name="Blanchette R.A."/>
            <person name="Henrissat B."/>
            <person name="Martin F."/>
            <person name="Cullen D."/>
            <person name="Hibbett D.S."/>
            <person name="Grigoriev I.V."/>
        </authorList>
    </citation>
    <scope>NUCLEOTIDE SEQUENCE [LARGE SCALE GENOMIC DNA]</scope>
    <source>
        <strain evidence="5">PC15</strain>
    </source>
</reference>
<dbReference type="Pfam" id="PF00076">
    <property type="entry name" value="RRM_1"/>
    <property type="match status" value="2"/>
</dbReference>
<feature type="domain" description="RRM" evidence="3">
    <location>
        <begin position="114"/>
        <end position="205"/>
    </location>
</feature>
<evidence type="ECO:0000259" key="3">
    <source>
        <dbReference type="PROSITE" id="PS50102"/>
    </source>
</evidence>
<feature type="compositionally biased region" description="Basic residues" evidence="2">
    <location>
        <begin position="63"/>
        <end position="77"/>
    </location>
</feature>
<evidence type="ECO:0000256" key="2">
    <source>
        <dbReference type="SAM" id="MobiDB-lite"/>
    </source>
</evidence>
<dbReference type="HOGENOM" id="CLU_084279_0_0_1"/>
<dbReference type="InterPro" id="IPR035979">
    <property type="entry name" value="RBD_domain_sf"/>
</dbReference>
<dbReference type="InterPro" id="IPR012677">
    <property type="entry name" value="Nucleotide-bd_a/b_plait_sf"/>
</dbReference>
<sequence length="288" mass="31726">MVINTRSRARQYQKQRITFAVDARAARAPVTPVATLQRTSNIADIGAQDRRNAPPPPPAPKKNLGHRKGQLQSRRSRSGSLQLEKDIEIQMAARRSKKKGAADKRLTVAGVIWDFVYVGNINPAATYDQLRKLFEQCGTVTRIQLRCSRGQAVTIGRAVKPDLRNSRNRQYATVEFARSSSARKALKLDGTSLNGCKLVVTVSPADLPEVQEILDARQAELAKRKKSGGDANTAKNPARSKRSLHQPTELVIGSTAGSHRLDRPPSPSPMPKKDRHVMLGFSFPKTVL</sequence>
<gene>
    <name evidence="4" type="ORF">PLEOSDRAFT_156663</name>
</gene>
<evidence type="ECO:0000256" key="1">
    <source>
        <dbReference type="PROSITE-ProRule" id="PRU00176"/>
    </source>
</evidence>
<dbReference type="PANTHER" id="PTHR32343:SF22">
    <property type="entry name" value="LD29830P"/>
    <property type="match status" value="1"/>
</dbReference>
<dbReference type="PROSITE" id="PS50102">
    <property type="entry name" value="RRM"/>
    <property type="match status" value="1"/>
</dbReference>
<dbReference type="STRING" id="1137138.A0A067NLY4"/>
<evidence type="ECO:0000313" key="4">
    <source>
        <dbReference type="EMBL" id="KDQ28924.1"/>
    </source>
</evidence>
<proteinExistence type="predicted"/>
<dbReference type="VEuPathDB" id="FungiDB:PLEOSDRAFT_156663"/>
<dbReference type="PANTHER" id="PTHR32343">
    <property type="entry name" value="SERINE/ARGININE-RICH SPLICING FACTOR"/>
    <property type="match status" value="1"/>
</dbReference>
<dbReference type="SUPFAM" id="SSF54928">
    <property type="entry name" value="RNA-binding domain, RBD"/>
    <property type="match status" value="1"/>
</dbReference>
<dbReference type="EMBL" id="KL198007">
    <property type="protein sequence ID" value="KDQ28924.1"/>
    <property type="molecule type" value="Genomic_DNA"/>
</dbReference>
<dbReference type="InterPro" id="IPR000504">
    <property type="entry name" value="RRM_dom"/>
</dbReference>
<feature type="region of interest" description="Disordered" evidence="2">
    <location>
        <begin position="222"/>
        <end position="276"/>
    </location>
</feature>
<organism evidence="4 5">
    <name type="scientific">Pleurotus ostreatus (strain PC15)</name>
    <name type="common">Oyster mushroom</name>
    <dbReference type="NCBI Taxonomy" id="1137138"/>
    <lineage>
        <taxon>Eukaryota</taxon>
        <taxon>Fungi</taxon>
        <taxon>Dikarya</taxon>
        <taxon>Basidiomycota</taxon>
        <taxon>Agaricomycotina</taxon>
        <taxon>Agaricomycetes</taxon>
        <taxon>Agaricomycetidae</taxon>
        <taxon>Agaricales</taxon>
        <taxon>Pleurotineae</taxon>
        <taxon>Pleurotaceae</taxon>
        <taxon>Pleurotus</taxon>
    </lineage>
</organism>
<feature type="region of interest" description="Disordered" evidence="2">
    <location>
        <begin position="37"/>
        <end position="84"/>
    </location>
</feature>
<accession>A0A067NLY4</accession>